<feature type="transmembrane region" description="Helical" evidence="1">
    <location>
        <begin position="7"/>
        <end position="27"/>
    </location>
</feature>
<dbReference type="RefSeq" id="WP_262397102.1">
    <property type="nucleotide sequence ID" value="NZ_JACRTC010000002.1"/>
</dbReference>
<dbReference type="AlphaFoldDB" id="A0A926IBB5"/>
<proteinExistence type="predicted"/>
<gene>
    <name evidence="2" type="ORF">H8709_04085</name>
</gene>
<evidence type="ECO:0000256" key="1">
    <source>
        <dbReference type="SAM" id="Phobius"/>
    </source>
</evidence>
<organism evidence="2 3">
    <name type="scientific">Zongyangia hominis</name>
    <dbReference type="NCBI Taxonomy" id="2763677"/>
    <lineage>
        <taxon>Bacteria</taxon>
        <taxon>Bacillati</taxon>
        <taxon>Bacillota</taxon>
        <taxon>Clostridia</taxon>
        <taxon>Eubacteriales</taxon>
        <taxon>Oscillospiraceae</taxon>
        <taxon>Zongyangia</taxon>
    </lineage>
</organism>
<keyword evidence="1" id="KW-1133">Transmembrane helix</keyword>
<keyword evidence="3" id="KW-1185">Reference proteome</keyword>
<comment type="caution">
    <text evidence="2">The sequence shown here is derived from an EMBL/GenBank/DDBJ whole genome shotgun (WGS) entry which is preliminary data.</text>
</comment>
<evidence type="ECO:0000313" key="2">
    <source>
        <dbReference type="EMBL" id="MBC8570002.1"/>
    </source>
</evidence>
<sequence>MEKCKRVLIPLFGILLIASAFFFYSTVSGKAREEEKIPEQVVLPEYIRPQIKGWAYTEGLTLESECKIALVPGGETASLELYVDAPQDENGAIIYDDGQEWTLVLRKGGYFYPLLKKQYIQNGKVYYNAYYSYEDNAFHILVMKDQRADLDVYECVYDVHEDAFEVREAYKAKDIVEVYKNY</sequence>
<accession>A0A926IBB5</accession>
<dbReference type="EMBL" id="JACRTC010000002">
    <property type="protein sequence ID" value="MBC8570002.1"/>
    <property type="molecule type" value="Genomic_DNA"/>
</dbReference>
<keyword evidence="1" id="KW-0472">Membrane</keyword>
<reference evidence="2" key="1">
    <citation type="submission" date="2020-08" db="EMBL/GenBank/DDBJ databases">
        <title>Genome public.</title>
        <authorList>
            <person name="Liu C."/>
            <person name="Sun Q."/>
        </authorList>
    </citation>
    <scope>NUCLEOTIDE SEQUENCE</scope>
    <source>
        <strain evidence="2">NSJ-54</strain>
    </source>
</reference>
<protein>
    <submittedName>
        <fullName evidence="2">Uncharacterized protein</fullName>
    </submittedName>
</protein>
<keyword evidence="1" id="KW-0812">Transmembrane</keyword>
<evidence type="ECO:0000313" key="3">
    <source>
        <dbReference type="Proteomes" id="UP000660861"/>
    </source>
</evidence>
<dbReference type="Proteomes" id="UP000660861">
    <property type="component" value="Unassembled WGS sequence"/>
</dbReference>
<name>A0A926IBB5_9FIRM</name>